<dbReference type="PANTHER" id="PTHR12829">
    <property type="entry name" value="N6-ADENOSINE-METHYLTRANSFERASE"/>
    <property type="match status" value="1"/>
</dbReference>
<gene>
    <name evidence="7" type="ORF">OXYTRIMIC_713</name>
</gene>
<proteinExistence type="inferred from homology"/>
<comment type="caution">
    <text evidence="7">The sequence shown here is derived from an EMBL/GenBank/DDBJ whole genome shotgun (WGS) entry which is preliminary data.</text>
</comment>
<evidence type="ECO:0000256" key="5">
    <source>
        <dbReference type="ARBA" id="ARBA00048957"/>
    </source>
</evidence>
<reference evidence="8" key="1">
    <citation type="journal article" date="2014" name="Cell">
        <title>The Architecture of a Scrambled Genome Reveals Massive Levels of Genomic Rearrangement during Development.</title>
        <authorList>
            <person name="Chen X."/>
            <person name="Bracht J.R."/>
            <person name="Goldman A.D."/>
            <person name="Dolzhenko E."/>
            <person name="Clay D.M."/>
            <person name="Swart E.C."/>
            <person name="Perlman D.H."/>
            <person name="Doak T.G."/>
            <person name="Stuart A."/>
            <person name="Amemiya C.T."/>
            <person name="Sebra R.P."/>
            <person name="Landweber L.F."/>
        </authorList>
    </citation>
    <scope>NUCLEOTIDE SEQUENCE [LARGE SCALE GENOMIC DNA]</scope>
    <source>
        <strain evidence="8">JRB310</strain>
    </source>
</reference>
<protein>
    <recommendedName>
        <fullName evidence="1">mRNA m(6)A methyltransferase</fullName>
        <ecNumber evidence="1">2.1.1.348</ecNumber>
    </recommendedName>
</protein>
<dbReference type="InterPro" id="IPR029063">
    <property type="entry name" value="SAM-dependent_MTases_sf"/>
</dbReference>
<dbReference type="InterPro" id="IPR007757">
    <property type="entry name" value="MT-A70-like"/>
</dbReference>
<dbReference type="PROSITE" id="PS51143">
    <property type="entry name" value="MT_A70"/>
    <property type="match status" value="1"/>
</dbReference>
<evidence type="ECO:0000256" key="3">
    <source>
        <dbReference type="ARBA" id="ARBA00022679"/>
    </source>
</evidence>
<organism evidence="7 8">
    <name type="scientific">Oxytricha trifallax</name>
    <dbReference type="NCBI Taxonomy" id="1172189"/>
    <lineage>
        <taxon>Eukaryota</taxon>
        <taxon>Sar</taxon>
        <taxon>Alveolata</taxon>
        <taxon>Ciliophora</taxon>
        <taxon>Intramacronucleata</taxon>
        <taxon>Spirotrichea</taxon>
        <taxon>Stichotrichia</taxon>
        <taxon>Sporadotrichida</taxon>
        <taxon>Oxytrichidae</taxon>
        <taxon>Oxytrichinae</taxon>
        <taxon>Oxytricha</taxon>
    </lineage>
</organism>
<dbReference type="GO" id="GO:0001734">
    <property type="term" value="F:mRNA m(6)A methyltransferase activity"/>
    <property type="evidence" value="ECO:0007669"/>
    <property type="project" value="UniProtKB-EC"/>
</dbReference>
<evidence type="ECO:0000256" key="6">
    <source>
        <dbReference type="PROSITE-ProRule" id="PRU00489"/>
    </source>
</evidence>
<accession>A0A073HZD6</accession>
<keyword evidence="8" id="KW-1185">Reference proteome</keyword>
<sequence length="291" mass="34548">MLGVFQDFPLNFQLQHMKKCSLVDKSLIKNKQRLYDEKEIDRWNYGEMRSLKQIQDPKQSELRVPEFIYEVKGGYICQAWINYFRQQFIHGLPIKLQSDVRNDYLWENLIAAMLKVVGALFMIVVQDNPWKGQKALPYEYLSNKSLRQIPLNQIQEEGIIFYWTLFNTQKEGFKILQEQGYEVVKVLEWVKLTNKGNLINSINPEYSIEYCLIGIKGSLYENLIKDIPDQIIAERRQHSEKPQEFWSMINLLFGEEYRLEIFTRSNSEKMNTVHIGNEIKGEEAMRITKFI</sequence>
<dbReference type="SUPFAM" id="SSF53335">
    <property type="entry name" value="S-adenosyl-L-methionine-dependent methyltransferases"/>
    <property type="match status" value="1"/>
</dbReference>
<comment type="similarity">
    <text evidence="6">Belongs to the MT-A70-like family.</text>
</comment>
<dbReference type="EMBL" id="ARYC01017334">
    <property type="protein sequence ID" value="KEJ82546.1"/>
    <property type="molecule type" value="Genomic_DNA"/>
</dbReference>
<dbReference type="GO" id="GO:0005634">
    <property type="term" value="C:nucleus"/>
    <property type="evidence" value="ECO:0007669"/>
    <property type="project" value="TreeGrafter"/>
</dbReference>
<name>A0A073HZD6_9SPIT</name>
<dbReference type="Proteomes" id="UP000053232">
    <property type="component" value="Unassembled WGS sequence"/>
</dbReference>
<evidence type="ECO:0000256" key="2">
    <source>
        <dbReference type="ARBA" id="ARBA00022603"/>
    </source>
</evidence>
<dbReference type="EC" id="2.1.1.348" evidence="1"/>
<evidence type="ECO:0000313" key="7">
    <source>
        <dbReference type="EMBL" id="KEJ82546.1"/>
    </source>
</evidence>
<evidence type="ECO:0000313" key="8">
    <source>
        <dbReference type="Proteomes" id="UP000053232"/>
    </source>
</evidence>
<comment type="catalytic activity">
    <reaction evidence="5">
        <text>an adenosine in mRNA + S-adenosyl-L-methionine = an N(6)-methyladenosine in mRNA + S-adenosyl-L-homocysteine + H(+)</text>
        <dbReference type="Rhea" id="RHEA:55584"/>
        <dbReference type="Rhea" id="RHEA-COMP:12414"/>
        <dbReference type="Rhea" id="RHEA-COMP:12417"/>
        <dbReference type="ChEBI" id="CHEBI:15378"/>
        <dbReference type="ChEBI" id="CHEBI:57856"/>
        <dbReference type="ChEBI" id="CHEBI:59789"/>
        <dbReference type="ChEBI" id="CHEBI:74411"/>
        <dbReference type="ChEBI" id="CHEBI:74449"/>
        <dbReference type="EC" id="2.1.1.348"/>
    </reaction>
</comment>
<keyword evidence="4" id="KW-0949">S-adenosyl-L-methionine</keyword>
<dbReference type="AlphaFoldDB" id="A0A073HZD6"/>
<dbReference type="PANTHER" id="PTHR12829:SF7">
    <property type="entry name" value="N6-ADENOSINE-METHYLTRANSFERASE CATALYTIC SUBUNIT"/>
    <property type="match status" value="1"/>
</dbReference>
<keyword evidence="3" id="KW-0808">Transferase</keyword>
<dbReference type="GO" id="GO:0032259">
    <property type="term" value="P:methylation"/>
    <property type="evidence" value="ECO:0007669"/>
    <property type="project" value="UniProtKB-KW"/>
</dbReference>
<evidence type="ECO:0000256" key="1">
    <source>
        <dbReference type="ARBA" id="ARBA00012160"/>
    </source>
</evidence>
<keyword evidence="2" id="KW-0489">Methyltransferase</keyword>
<dbReference type="Pfam" id="PF05063">
    <property type="entry name" value="MT-A70"/>
    <property type="match status" value="1"/>
</dbReference>
<evidence type="ECO:0000256" key="4">
    <source>
        <dbReference type="ARBA" id="ARBA00022691"/>
    </source>
</evidence>